<dbReference type="Pfam" id="PF00067">
    <property type="entry name" value="p450"/>
    <property type="match status" value="1"/>
</dbReference>
<dbReference type="PRINTS" id="PR00463">
    <property type="entry name" value="EP450I"/>
</dbReference>
<dbReference type="Proteomes" id="UP000188318">
    <property type="component" value="Unassembled WGS sequence"/>
</dbReference>
<gene>
    <name evidence="11" type="ORF">ASPCADRAFT_399443</name>
</gene>
<dbReference type="OrthoDB" id="1470350at2759"/>
<evidence type="ECO:0000256" key="7">
    <source>
        <dbReference type="ARBA" id="ARBA00023033"/>
    </source>
</evidence>
<feature type="transmembrane region" description="Helical" evidence="10">
    <location>
        <begin position="6"/>
        <end position="28"/>
    </location>
</feature>
<evidence type="ECO:0000313" key="12">
    <source>
        <dbReference type="Proteomes" id="UP000188318"/>
    </source>
</evidence>
<evidence type="ECO:0000256" key="1">
    <source>
        <dbReference type="ARBA" id="ARBA00001971"/>
    </source>
</evidence>
<evidence type="ECO:0008006" key="13">
    <source>
        <dbReference type="Google" id="ProtNLM"/>
    </source>
</evidence>
<dbReference type="InterPro" id="IPR036396">
    <property type="entry name" value="Cyt_P450_sf"/>
</dbReference>
<dbReference type="InterPro" id="IPR017972">
    <property type="entry name" value="Cyt_P450_CS"/>
</dbReference>
<dbReference type="AlphaFoldDB" id="A0A1R3RC43"/>
<evidence type="ECO:0000256" key="3">
    <source>
        <dbReference type="ARBA" id="ARBA00022617"/>
    </source>
</evidence>
<keyword evidence="12" id="KW-1185">Reference proteome</keyword>
<dbReference type="CDD" id="cd11058">
    <property type="entry name" value="CYP60B-like"/>
    <property type="match status" value="1"/>
</dbReference>
<dbReference type="SUPFAM" id="SSF48264">
    <property type="entry name" value="Cytochrome P450"/>
    <property type="match status" value="1"/>
</dbReference>
<name>A0A1R3RC43_ASPC5</name>
<dbReference type="GO" id="GO:0004497">
    <property type="term" value="F:monooxygenase activity"/>
    <property type="evidence" value="ECO:0007669"/>
    <property type="project" value="UniProtKB-KW"/>
</dbReference>
<dbReference type="InterPro" id="IPR002401">
    <property type="entry name" value="Cyt_P450_E_grp-I"/>
</dbReference>
<dbReference type="GO" id="GO:0016705">
    <property type="term" value="F:oxidoreductase activity, acting on paired donors, with incorporation or reduction of molecular oxygen"/>
    <property type="evidence" value="ECO:0007669"/>
    <property type="project" value="InterPro"/>
</dbReference>
<keyword evidence="10" id="KW-1133">Transmembrane helix</keyword>
<evidence type="ECO:0000256" key="8">
    <source>
        <dbReference type="PIRSR" id="PIRSR602401-1"/>
    </source>
</evidence>
<dbReference type="PANTHER" id="PTHR24305">
    <property type="entry name" value="CYTOCHROME P450"/>
    <property type="match status" value="1"/>
</dbReference>
<comment type="cofactor">
    <cofactor evidence="1 8">
        <name>heme</name>
        <dbReference type="ChEBI" id="CHEBI:30413"/>
    </cofactor>
</comment>
<dbReference type="InterPro" id="IPR001128">
    <property type="entry name" value="Cyt_P450"/>
</dbReference>
<evidence type="ECO:0000256" key="6">
    <source>
        <dbReference type="ARBA" id="ARBA00023004"/>
    </source>
</evidence>
<dbReference type="Gene3D" id="1.10.630.10">
    <property type="entry name" value="Cytochrome P450"/>
    <property type="match status" value="1"/>
</dbReference>
<dbReference type="EMBL" id="KV907508">
    <property type="protein sequence ID" value="OOF92046.1"/>
    <property type="molecule type" value="Genomic_DNA"/>
</dbReference>
<dbReference type="STRING" id="602072.A0A1R3RC43"/>
<dbReference type="OMA" id="QNMQRVI"/>
<dbReference type="PANTHER" id="PTHR24305:SF210">
    <property type="entry name" value="CYTOCHROME P450 MONOOXYGENASE ASQL-RELATED"/>
    <property type="match status" value="1"/>
</dbReference>
<organism evidence="11 12">
    <name type="scientific">Aspergillus carbonarius (strain ITEM 5010)</name>
    <dbReference type="NCBI Taxonomy" id="602072"/>
    <lineage>
        <taxon>Eukaryota</taxon>
        <taxon>Fungi</taxon>
        <taxon>Dikarya</taxon>
        <taxon>Ascomycota</taxon>
        <taxon>Pezizomycotina</taxon>
        <taxon>Eurotiomycetes</taxon>
        <taxon>Eurotiomycetidae</taxon>
        <taxon>Eurotiales</taxon>
        <taxon>Aspergillaceae</taxon>
        <taxon>Aspergillus</taxon>
        <taxon>Aspergillus subgen. Circumdati</taxon>
    </lineage>
</organism>
<accession>A0A1R3RC43</accession>
<keyword evidence="10" id="KW-0472">Membrane</keyword>
<keyword evidence="5 9" id="KW-0560">Oxidoreductase</keyword>
<sequence length="496" mass="57020">MAVFDVASFGLGGVGVLGVTLLFSYALFHVCYNVFLHPLRNYPGPALWAATRFPWCWYQAQGRLNQKLLDLHLRYGQTVRVAPNELSYTSEEAWKAIYGPRSDEMGKDPVFSLRTPTGIQNILTADRPTHTRQRRLLSHAFSEKALREQEGIIQGYVDRLMEQLSTRAGNGPQNLVDWFTFIAYDLIRDLSFGERFHCLDQAEYDPFVRSIRAISKELTFIQMFAYYNLLRVRQVFMPTAIAGARAQNMQRVIETVNQRVARDTDRKDFLHYILAAMETEKGMSRAEMNVNAFSFGIAGSESSATALSAFTYYILTHANVYERLVAEIRGAFDTYEQIEIATVTRLPYLNAVLQETLRIYPPVAVTLPRVVPANGAIIDGKFVPAGVTVGVNHFACYHDPRNFHRPLDFLPDRWLPECHEEMFKGDYRNCFQPFSFGPRNCLGKNLAWAEMRLIAAKLLFRFDLELNERSRRWAEGQKMFGFWVKPDLLVWVKKRE</sequence>
<evidence type="ECO:0000256" key="4">
    <source>
        <dbReference type="ARBA" id="ARBA00022723"/>
    </source>
</evidence>
<comment type="similarity">
    <text evidence="2 9">Belongs to the cytochrome P450 family.</text>
</comment>
<evidence type="ECO:0000256" key="10">
    <source>
        <dbReference type="SAM" id="Phobius"/>
    </source>
</evidence>
<feature type="binding site" description="axial binding residue" evidence="8">
    <location>
        <position position="441"/>
    </location>
    <ligand>
        <name>heme</name>
        <dbReference type="ChEBI" id="CHEBI:30413"/>
    </ligand>
    <ligandPart>
        <name>Fe</name>
        <dbReference type="ChEBI" id="CHEBI:18248"/>
    </ligandPart>
</feature>
<keyword evidence="3 8" id="KW-0349">Heme</keyword>
<keyword evidence="4 8" id="KW-0479">Metal-binding</keyword>
<evidence type="ECO:0000256" key="2">
    <source>
        <dbReference type="ARBA" id="ARBA00010617"/>
    </source>
</evidence>
<keyword evidence="10" id="KW-0812">Transmembrane</keyword>
<dbReference type="GO" id="GO:0020037">
    <property type="term" value="F:heme binding"/>
    <property type="evidence" value="ECO:0007669"/>
    <property type="project" value="InterPro"/>
</dbReference>
<dbReference type="VEuPathDB" id="FungiDB:ASPCADRAFT_399443"/>
<proteinExistence type="inferred from homology"/>
<evidence type="ECO:0000256" key="9">
    <source>
        <dbReference type="RuleBase" id="RU000461"/>
    </source>
</evidence>
<keyword evidence="7 9" id="KW-0503">Monooxygenase</keyword>
<keyword evidence="6 8" id="KW-0408">Iron</keyword>
<evidence type="ECO:0000256" key="5">
    <source>
        <dbReference type="ARBA" id="ARBA00023002"/>
    </source>
</evidence>
<dbReference type="GO" id="GO:0005506">
    <property type="term" value="F:iron ion binding"/>
    <property type="evidence" value="ECO:0007669"/>
    <property type="project" value="InterPro"/>
</dbReference>
<dbReference type="PROSITE" id="PS00086">
    <property type="entry name" value="CYTOCHROME_P450"/>
    <property type="match status" value="1"/>
</dbReference>
<dbReference type="PRINTS" id="PR00385">
    <property type="entry name" value="P450"/>
</dbReference>
<evidence type="ECO:0000313" key="11">
    <source>
        <dbReference type="EMBL" id="OOF92046.1"/>
    </source>
</evidence>
<reference evidence="12" key="1">
    <citation type="journal article" date="2017" name="Genome Biol.">
        <title>Comparative genomics reveals high biological diversity and specific adaptations in the industrially and medically important fungal genus Aspergillus.</title>
        <authorList>
            <person name="de Vries R.P."/>
            <person name="Riley R."/>
            <person name="Wiebenga A."/>
            <person name="Aguilar-Osorio G."/>
            <person name="Amillis S."/>
            <person name="Uchima C.A."/>
            <person name="Anderluh G."/>
            <person name="Asadollahi M."/>
            <person name="Askin M."/>
            <person name="Barry K."/>
            <person name="Battaglia E."/>
            <person name="Bayram O."/>
            <person name="Benocci T."/>
            <person name="Braus-Stromeyer S.A."/>
            <person name="Caldana C."/>
            <person name="Canovas D."/>
            <person name="Cerqueira G.C."/>
            <person name="Chen F."/>
            <person name="Chen W."/>
            <person name="Choi C."/>
            <person name="Clum A."/>
            <person name="Dos Santos R.A."/>
            <person name="Damasio A.R."/>
            <person name="Diallinas G."/>
            <person name="Emri T."/>
            <person name="Fekete E."/>
            <person name="Flipphi M."/>
            <person name="Freyberg S."/>
            <person name="Gallo A."/>
            <person name="Gournas C."/>
            <person name="Habgood R."/>
            <person name="Hainaut M."/>
            <person name="Harispe M.L."/>
            <person name="Henrissat B."/>
            <person name="Hilden K.S."/>
            <person name="Hope R."/>
            <person name="Hossain A."/>
            <person name="Karabika E."/>
            <person name="Karaffa L."/>
            <person name="Karanyi Z."/>
            <person name="Krasevec N."/>
            <person name="Kuo A."/>
            <person name="Kusch H."/>
            <person name="LaButti K."/>
            <person name="Lagendijk E.L."/>
            <person name="Lapidus A."/>
            <person name="Levasseur A."/>
            <person name="Lindquist E."/>
            <person name="Lipzen A."/>
            <person name="Logrieco A.F."/>
            <person name="MacCabe A."/>
            <person name="Maekelae M.R."/>
            <person name="Malavazi I."/>
            <person name="Melin P."/>
            <person name="Meyer V."/>
            <person name="Mielnichuk N."/>
            <person name="Miskei M."/>
            <person name="Molnar A.P."/>
            <person name="Mule G."/>
            <person name="Ngan C.Y."/>
            <person name="Orejas M."/>
            <person name="Orosz E."/>
            <person name="Ouedraogo J.P."/>
            <person name="Overkamp K.M."/>
            <person name="Park H.-S."/>
            <person name="Perrone G."/>
            <person name="Piumi F."/>
            <person name="Punt P.J."/>
            <person name="Ram A.F."/>
            <person name="Ramon A."/>
            <person name="Rauscher S."/>
            <person name="Record E."/>
            <person name="Riano-Pachon D.M."/>
            <person name="Robert V."/>
            <person name="Roehrig J."/>
            <person name="Ruller R."/>
            <person name="Salamov A."/>
            <person name="Salih N.S."/>
            <person name="Samson R.A."/>
            <person name="Sandor E."/>
            <person name="Sanguinetti M."/>
            <person name="Schuetze T."/>
            <person name="Sepcic K."/>
            <person name="Shelest E."/>
            <person name="Sherlock G."/>
            <person name="Sophianopoulou V."/>
            <person name="Squina F.M."/>
            <person name="Sun H."/>
            <person name="Susca A."/>
            <person name="Todd R.B."/>
            <person name="Tsang A."/>
            <person name="Unkles S.E."/>
            <person name="van de Wiele N."/>
            <person name="van Rossen-Uffink D."/>
            <person name="Oliveira J.V."/>
            <person name="Vesth T.C."/>
            <person name="Visser J."/>
            <person name="Yu J.-H."/>
            <person name="Zhou M."/>
            <person name="Andersen M.R."/>
            <person name="Archer D.B."/>
            <person name="Baker S.E."/>
            <person name="Benoit I."/>
            <person name="Brakhage A.A."/>
            <person name="Braus G.H."/>
            <person name="Fischer R."/>
            <person name="Frisvad J.C."/>
            <person name="Goldman G.H."/>
            <person name="Houbraken J."/>
            <person name="Oakley B."/>
            <person name="Pocsi I."/>
            <person name="Scazzocchio C."/>
            <person name="Seiboth B."/>
            <person name="vanKuyk P.A."/>
            <person name="Wortman J."/>
            <person name="Dyer P.S."/>
            <person name="Grigoriev I.V."/>
        </authorList>
    </citation>
    <scope>NUCLEOTIDE SEQUENCE [LARGE SCALE GENOMIC DNA]</scope>
    <source>
        <strain evidence="12">ITEM 5010</strain>
    </source>
</reference>
<dbReference type="InterPro" id="IPR050121">
    <property type="entry name" value="Cytochrome_P450_monoxygenase"/>
</dbReference>
<protein>
    <recommendedName>
        <fullName evidence="13">Cytochrome P450 monooxygenase</fullName>
    </recommendedName>
</protein>